<evidence type="ECO:0000313" key="14">
    <source>
        <dbReference type="EMBL" id="ELU10957.1"/>
    </source>
</evidence>
<proteinExistence type="predicted"/>
<dbReference type="STRING" id="283909.R7UXC8"/>
<evidence type="ECO:0000256" key="4">
    <source>
        <dbReference type="ARBA" id="ARBA00022490"/>
    </source>
</evidence>
<reference evidence="16" key="1">
    <citation type="submission" date="2012-12" db="EMBL/GenBank/DDBJ databases">
        <authorList>
            <person name="Hellsten U."/>
            <person name="Grimwood J."/>
            <person name="Chapman J.A."/>
            <person name="Shapiro H."/>
            <person name="Aerts A."/>
            <person name="Otillar R.P."/>
            <person name="Terry A.Y."/>
            <person name="Boore J.L."/>
            <person name="Simakov O."/>
            <person name="Marletaz F."/>
            <person name="Cho S.-J."/>
            <person name="Edsinger-Gonzales E."/>
            <person name="Havlak P."/>
            <person name="Kuo D.-H."/>
            <person name="Larsson T."/>
            <person name="Lv J."/>
            <person name="Arendt D."/>
            <person name="Savage R."/>
            <person name="Osoegawa K."/>
            <person name="de Jong P."/>
            <person name="Lindberg D.R."/>
            <person name="Seaver E.C."/>
            <person name="Weisblat D.A."/>
            <person name="Putnam N.H."/>
            <person name="Grigoriev I.V."/>
            <person name="Rokhsar D.S."/>
        </authorList>
    </citation>
    <scope>NUCLEOTIDE SEQUENCE</scope>
    <source>
        <strain evidence="16">I ESC-2004</strain>
    </source>
</reference>
<keyword evidence="5" id="KW-0479">Metal-binding</keyword>
<organism evidence="14">
    <name type="scientific">Capitella teleta</name>
    <name type="common">Polychaete worm</name>
    <dbReference type="NCBI Taxonomy" id="283909"/>
    <lineage>
        <taxon>Eukaryota</taxon>
        <taxon>Metazoa</taxon>
        <taxon>Spiralia</taxon>
        <taxon>Lophotrochozoa</taxon>
        <taxon>Annelida</taxon>
        <taxon>Polychaeta</taxon>
        <taxon>Sedentaria</taxon>
        <taxon>Scolecida</taxon>
        <taxon>Capitellidae</taxon>
        <taxon>Capitella</taxon>
    </lineage>
</organism>
<evidence type="ECO:0000256" key="7">
    <source>
        <dbReference type="ARBA" id="ARBA00023002"/>
    </source>
</evidence>
<keyword evidence="9" id="KW-1015">Disulfide bond</keyword>
<reference evidence="14 16" key="2">
    <citation type="journal article" date="2013" name="Nature">
        <title>Insights into bilaterian evolution from three spiralian genomes.</title>
        <authorList>
            <person name="Simakov O."/>
            <person name="Marletaz F."/>
            <person name="Cho S.J."/>
            <person name="Edsinger-Gonzales E."/>
            <person name="Havlak P."/>
            <person name="Hellsten U."/>
            <person name="Kuo D.H."/>
            <person name="Larsson T."/>
            <person name="Lv J."/>
            <person name="Arendt D."/>
            <person name="Savage R."/>
            <person name="Osoegawa K."/>
            <person name="de Jong P."/>
            <person name="Grimwood J."/>
            <person name="Chapman J.A."/>
            <person name="Shapiro H."/>
            <person name="Aerts A."/>
            <person name="Otillar R.P."/>
            <person name="Terry A.Y."/>
            <person name="Boore J.L."/>
            <person name="Grigoriev I.V."/>
            <person name="Lindberg D.R."/>
            <person name="Seaver E.C."/>
            <person name="Weisblat D.A."/>
            <person name="Putnam N.H."/>
            <person name="Rokhsar D.S."/>
        </authorList>
    </citation>
    <scope>NUCLEOTIDE SEQUENCE</scope>
    <source>
        <strain evidence="14 16">I ESC-2004</strain>
    </source>
</reference>
<evidence type="ECO:0000259" key="13">
    <source>
        <dbReference type="PROSITE" id="PS51184"/>
    </source>
</evidence>
<evidence type="ECO:0000256" key="12">
    <source>
        <dbReference type="ARBA" id="ARBA00071397"/>
    </source>
</evidence>
<dbReference type="AlphaFoldDB" id="R7UXC8"/>
<evidence type="ECO:0000256" key="3">
    <source>
        <dbReference type="ARBA" id="ARBA00004496"/>
    </source>
</evidence>
<reference evidence="15" key="3">
    <citation type="submission" date="2015-06" db="UniProtKB">
        <authorList>
            <consortium name="EnsemblMetazoa"/>
        </authorList>
    </citation>
    <scope>IDENTIFICATION</scope>
</reference>
<evidence type="ECO:0000313" key="16">
    <source>
        <dbReference type="Proteomes" id="UP000014760"/>
    </source>
</evidence>
<evidence type="ECO:0000313" key="15">
    <source>
        <dbReference type="EnsemblMetazoa" id="CapteP172878"/>
    </source>
</evidence>
<dbReference type="GO" id="GO:0046872">
    <property type="term" value="F:metal ion binding"/>
    <property type="evidence" value="ECO:0007669"/>
    <property type="project" value="UniProtKB-KW"/>
</dbReference>
<keyword evidence="8" id="KW-0408">Iron</keyword>
<keyword evidence="7" id="KW-0560">Oxidoreductase</keyword>
<keyword evidence="4" id="KW-0963">Cytoplasm</keyword>
<dbReference type="InterPro" id="IPR014710">
    <property type="entry name" value="RmlC-like_jellyroll"/>
</dbReference>
<evidence type="ECO:0000256" key="5">
    <source>
        <dbReference type="ARBA" id="ARBA00022723"/>
    </source>
</evidence>
<keyword evidence="10" id="KW-0539">Nucleus</keyword>
<protein>
    <recommendedName>
        <fullName evidence="12">Bifunctional peptidase and (3S)-lysyl hydroxylase JMJD7</fullName>
        <ecNumber evidence="11">1.14.11.63</ecNumber>
    </recommendedName>
</protein>
<keyword evidence="16" id="KW-1185">Reference proteome</keyword>
<dbReference type="FunCoup" id="R7UXC8">
    <property type="interactions" value="1247"/>
</dbReference>
<dbReference type="EC" id="1.14.11.63" evidence="11"/>
<dbReference type="GO" id="GO:0005634">
    <property type="term" value="C:nucleus"/>
    <property type="evidence" value="ECO:0007669"/>
    <property type="project" value="UniProtKB-SubCell"/>
</dbReference>
<evidence type="ECO:0000256" key="11">
    <source>
        <dbReference type="ARBA" id="ARBA00066577"/>
    </source>
</evidence>
<comment type="subcellular location">
    <subcellularLocation>
        <location evidence="3">Cytoplasm</location>
    </subcellularLocation>
    <subcellularLocation>
        <location evidence="2">Nucleus</location>
    </subcellularLocation>
</comment>
<evidence type="ECO:0000256" key="9">
    <source>
        <dbReference type="ARBA" id="ARBA00023157"/>
    </source>
</evidence>
<evidence type="ECO:0000256" key="2">
    <source>
        <dbReference type="ARBA" id="ARBA00004123"/>
    </source>
</evidence>
<dbReference type="EMBL" id="KB297123">
    <property type="protein sequence ID" value="ELU10957.1"/>
    <property type="molecule type" value="Genomic_DNA"/>
</dbReference>
<dbReference type="Proteomes" id="UP000014760">
    <property type="component" value="Unassembled WGS sequence"/>
</dbReference>
<dbReference type="EnsemblMetazoa" id="CapteT172878">
    <property type="protein sequence ID" value="CapteP172878"/>
    <property type="gene ID" value="CapteG172878"/>
</dbReference>
<dbReference type="Pfam" id="PF13621">
    <property type="entry name" value="Cupin_8"/>
    <property type="match status" value="1"/>
</dbReference>
<dbReference type="InterPro" id="IPR041667">
    <property type="entry name" value="Cupin_8"/>
</dbReference>
<dbReference type="OrthoDB" id="415358at2759"/>
<dbReference type="PANTHER" id="PTHR12461">
    <property type="entry name" value="HYPOXIA-INDUCIBLE FACTOR 1 ALPHA INHIBITOR-RELATED"/>
    <property type="match status" value="1"/>
</dbReference>
<sequence length="313" mass="36299">MDIDHLEECFEGLVTESGELFLDLEVPRIEGCPSPLDFLRKYVNANKPVIFTHAFDDWPALSLWDHSYLRSKIGSEEVTVTVTPNGYADAVCGNRFVMPEERRMTFGSFLDVIERKYNPRGVFYVQKQNSNFTDEFQSLMSDAPADIPWASEALGKKPDAVNFWIGDERAVTSMHKDHYENLYCVIRGQKTFTMHPPTDQPFIPYEKFQAAVYKEEGEQFVIKDDDEIGMVPWVAIDPLQPDFDHYPSYAKSTPVTVTVKEGEMLYLPSLWFHHVQQSHGCIAVNYWYDMEYDIKYAYFKFVENMLQKIKDPS</sequence>
<dbReference type="SUPFAM" id="SSF51197">
    <property type="entry name" value="Clavaminate synthase-like"/>
    <property type="match status" value="1"/>
</dbReference>
<dbReference type="SMART" id="SM00558">
    <property type="entry name" value="JmjC"/>
    <property type="match status" value="1"/>
</dbReference>
<dbReference type="GO" id="GO:0016787">
    <property type="term" value="F:hydrolase activity"/>
    <property type="evidence" value="ECO:0007669"/>
    <property type="project" value="UniProtKB-KW"/>
</dbReference>
<dbReference type="PANTHER" id="PTHR12461:SF99">
    <property type="entry name" value="BIFUNCTIONAL PEPTIDASE AND (3S)-LYSYL HYDROXYLASE JMJD7"/>
    <property type="match status" value="1"/>
</dbReference>
<feature type="domain" description="JmjC" evidence="13">
    <location>
        <begin position="122"/>
        <end position="303"/>
    </location>
</feature>
<accession>R7UXC8</accession>
<keyword evidence="6" id="KW-0378">Hydrolase</keyword>
<name>R7UXC8_CAPTE</name>
<dbReference type="InterPro" id="IPR003347">
    <property type="entry name" value="JmjC_dom"/>
</dbReference>
<dbReference type="OMA" id="YWHDMEF"/>
<dbReference type="EMBL" id="AMQN01005913">
    <property type="status" value="NOT_ANNOTATED_CDS"/>
    <property type="molecule type" value="Genomic_DNA"/>
</dbReference>
<evidence type="ECO:0000256" key="8">
    <source>
        <dbReference type="ARBA" id="ARBA00023004"/>
    </source>
</evidence>
<dbReference type="GO" id="GO:0106155">
    <property type="term" value="F:peptidyl-lysine 3-dioxygenase activity"/>
    <property type="evidence" value="ECO:0007669"/>
    <property type="project" value="UniProtKB-EC"/>
</dbReference>
<dbReference type="PROSITE" id="PS51184">
    <property type="entry name" value="JMJC"/>
    <property type="match status" value="1"/>
</dbReference>
<evidence type="ECO:0000256" key="10">
    <source>
        <dbReference type="ARBA" id="ARBA00023242"/>
    </source>
</evidence>
<dbReference type="HOGENOM" id="CLU_016785_6_0_1"/>
<comment type="cofactor">
    <cofactor evidence="1">
        <name>Fe(2+)</name>
        <dbReference type="ChEBI" id="CHEBI:29033"/>
    </cofactor>
</comment>
<gene>
    <name evidence="14" type="ORF">CAPTEDRAFT_172878</name>
</gene>
<evidence type="ECO:0000256" key="6">
    <source>
        <dbReference type="ARBA" id="ARBA00022801"/>
    </source>
</evidence>
<evidence type="ECO:0000256" key="1">
    <source>
        <dbReference type="ARBA" id="ARBA00001954"/>
    </source>
</evidence>
<dbReference type="Gene3D" id="2.60.120.10">
    <property type="entry name" value="Jelly Rolls"/>
    <property type="match status" value="1"/>
</dbReference>
<dbReference type="GO" id="GO:0005737">
    <property type="term" value="C:cytoplasm"/>
    <property type="evidence" value="ECO:0007669"/>
    <property type="project" value="UniProtKB-SubCell"/>
</dbReference>
<dbReference type="FunFam" id="2.60.120.10:FF:000059">
    <property type="entry name" value="jmjC domain-containing protein 7"/>
    <property type="match status" value="1"/>
</dbReference>